<dbReference type="InterPro" id="IPR017871">
    <property type="entry name" value="ABC_transporter-like_CS"/>
</dbReference>
<keyword evidence="7" id="KW-1185">Reference proteome</keyword>
<sequence length="249" mass="27437">MSDALQVDQMYVSYQGNQVVKDVTFSVGNGTIVGIIGPNGAGKSTLMKAALGLIPKDKGEVLVNGKPLKQSQKKIAYVPQRSDIDWDFPITVIDVVLLGTYPTLGLFKRPGKSERAWAAECLKKVGMQNFATRQIGELSGGQQQRVFLARALAQKAELFLLDEPFVGIDVASEETIIQILRELKREGKTIIVVHHDLSKAESYFDHLLLLNQELIHFGTSSDVLKPEVITKAYSNQFSFLNKSGQVNCT</sequence>
<keyword evidence="3" id="KW-0547">Nucleotide-binding</keyword>
<evidence type="ECO:0000256" key="2">
    <source>
        <dbReference type="ARBA" id="ARBA00022448"/>
    </source>
</evidence>
<name>A0A235F993_9BACL</name>
<dbReference type="PROSITE" id="PS50893">
    <property type="entry name" value="ABC_TRANSPORTER_2"/>
    <property type="match status" value="1"/>
</dbReference>
<dbReference type="SUPFAM" id="SSF52540">
    <property type="entry name" value="P-loop containing nucleoside triphosphate hydrolases"/>
    <property type="match status" value="1"/>
</dbReference>
<keyword evidence="4" id="KW-0067">ATP-binding</keyword>
<dbReference type="Proteomes" id="UP000215059">
    <property type="component" value="Unassembled WGS sequence"/>
</dbReference>
<dbReference type="Gene3D" id="3.40.50.300">
    <property type="entry name" value="P-loop containing nucleotide triphosphate hydrolases"/>
    <property type="match status" value="1"/>
</dbReference>
<comment type="caution">
    <text evidence="6">The sequence shown here is derived from an EMBL/GenBank/DDBJ whole genome shotgun (WGS) entry which is preliminary data.</text>
</comment>
<organism evidence="6 7">
    <name type="scientific">Fictibacillus aquaticus</name>
    <dbReference type="NCBI Taxonomy" id="2021314"/>
    <lineage>
        <taxon>Bacteria</taxon>
        <taxon>Bacillati</taxon>
        <taxon>Bacillota</taxon>
        <taxon>Bacilli</taxon>
        <taxon>Bacillales</taxon>
        <taxon>Fictibacillaceae</taxon>
        <taxon>Fictibacillus</taxon>
    </lineage>
</organism>
<dbReference type="PROSITE" id="PS00211">
    <property type="entry name" value="ABC_TRANSPORTER_1"/>
    <property type="match status" value="1"/>
</dbReference>
<feature type="domain" description="ABC transporter" evidence="5">
    <location>
        <begin position="5"/>
        <end position="237"/>
    </location>
</feature>
<comment type="similarity">
    <text evidence="1">Belongs to the ABC transporter superfamily.</text>
</comment>
<dbReference type="InterPro" id="IPR003439">
    <property type="entry name" value="ABC_transporter-like_ATP-bd"/>
</dbReference>
<evidence type="ECO:0000256" key="4">
    <source>
        <dbReference type="ARBA" id="ARBA00022840"/>
    </source>
</evidence>
<dbReference type="PANTHER" id="PTHR42734:SF5">
    <property type="entry name" value="IRON TRANSPORT SYSTEM ATP-BINDING PROTEIN HI_0361-RELATED"/>
    <property type="match status" value="1"/>
</dbReference>
<protein>
    <submittedName>
        <fullName evidence="6">Manganese transporter</fullName>
    </submittedName>
</protein>
<proteinExistence type="inferred from homology"/>
<dbReference type="AlphaFoldDB" id="A0A235F993"/>
<dbReference type="FunFam" id="3.40.50.300:FF:000134">
    <property type="entry name" value="Iron-enterobactin ABC transporter ATP-binding protein"/>
    <property type="match status" value="1"/>
</dbReference>
<dbReference type="OrthoDB" id="9806726at2"/>
<dbReference type="RefSeq" id="WP_094251964.1">
    <property type="nucleotide sequence ID" value="NZ_JBHLXL010000001.1"/>
</dbReference>
<accession>A0A235F993</accession>
<dbReference type="EMBL" id="NOII01000002">
    <property type="protein sequence ID" value="OYD57931.1"/>
    <property type="molecule type" value="Genomic_DNA"/>
</dbReference>
<dbReference type="InterPro" id="IPR050153">
    <property type="entry name" value="Metal_Ion_Import_ABC"/>
</dbReference>
<dbReference type="GO" id="GO:0005524">
    <property type="term" value="F:ATP binding"/>
    <property type="evidence" value="ECO:0007669"/>
    <property type="project" value="UniProtKB-KW"/>
</dbReference>
<evidence type="ECO:0000256" key="3">
    <source>
        <dbReference type="ARBA" id="ARBA00022741"/>
    </source>
</evidence>
<evidence type="ECO:0000256" key="1">
    <source>
        <dbReference type="ARBA" id="ARBA00005417"/>
    </source>
</evidence>
<evidence type="ECO:0000313" key="7">
    <source>
        <dbReference type="Proteomes" id="UP000215059"/>
    </source>
</evidence>
<dbReference type="InterPro" id="IPR027417">
    <property type="entry name" value="P-loop_NTPase"/>
</dbReference>
<dbReference type="PANTHER" id="PTHR42734">
    <property type="entry name" value="METAL TRANSPORT SYSTEM ATP-BINDING PROTEIN TM_0124-RELATED"/>
    <property type="match status" value="1"/>
</dbReference>
<keyword evidence="2" id="KW-0813">Transport</keyword>
<dbReference type="CDD" id="cd03235">
    <property type="entry name" value="ABC_Metallic_Cations"/>
    <property type="match status" value="1"/>
</dbReference>
<evidence type="ECO:0000313" key="6">
    <source>
        <dbReference type="EMBL" id="OYD57931.1"/>
    </source>
</evidence>
<gene>
    <name evidence="6" type="ORF">CGZ90_08545</name>
</gene>
<evidence type="ECO:0000259" key="5">
    <source>
        <dbReference type="PROSITE" id="PS50893"/>
    </source>
</evidence>
<dbReference type="InterPro" id="IPR003593">
    <property type="entry name" value="AAA+_ATPase"/>
</dbReference>
<reference evidence="6 7" key="1">
    <citation type="submission" date="2017-07" db="EMBL/GenBank/DDBJ databases">
        <title>Fictibacillus sp. nov. GDSW-R2A3 Genome sequencing and assembly.</title>
        <authorList>
            <person name="Mayilraj S."/>
        </authorList>
    </citation>
    <scope>NUCLEOTIDE SEQUENCE [LARGE SCALE GENOMIC DNA]</scope>
    <source>
        <strain evidence="6 7">GDSW-R2A3</strain>
    </source>
</reference>
<dbReference type="SMART" id="SM00382">
    <property type="entry name" value="AAA"/>
    <property type="match status" value="1"/>
</dbReference>
<dbReference type="Pfam" id="PF00005">
    <property type="entry name" value="ABC_tran"/>
    <property type="match status" value="1"/>
</dbReference>
<dbReference type="GO" id="GO:0016887">
    <property type="term" value="F:ATP hydrolysis activity"/>
    <property type="evidence" value="ECO:0007669"/>
    <property type="project" value="InterPro"/>
</dbReference>